<evidence type="ECO:0000313" key="2">
    <source>
        <dbReference type="Proteomes" id="UP001501231"/>
    </source>
</evidence>
<accession>A0ABP5X9B6</accession>
<evidence type="ECO:0000313" key="1">
    <source>
        <dbReference type="EMBL" id="GAA2445851.1"/>
    </source>
</evidence>
<reference evidence="2" key="1">
    <citation type="journal article" date="2019" name="Int. J. Syst. Evol. Microbiol.">
        <title>The Global Catalogue of Microorganisms (GCM) 10K type strain sequencing project: providing services to taxonomists for standard genome sequencing and annotation.</title>
        <authorList>
            <consortium name="The Broad Institute Genomics Platform"/>
            <consortium name="The Broad Institute Genome Sequencing Center for Infectious Disease"/>
            <person name="Wu L."/>
            <person name="Ma J."/>
        </authorList>
    </citation>
    <scope>NUCLEOTIDE SEQUENCE [LARGE SCALE GENOMIC DNA]</scope>
    <source>
        <strain evidence="2">JCM 3325</strain>
    </source>
</reference>
<dbReference type="EMBL" id="BAAARW010000030">
    <property type="protein sequence ID" value="GAA2445851.1"/>
    <property type="molecule type" value="Genomic_DNA"/>
</dbReference>
<keyword evidence="2" id="KW-1185">Reference proteome</keyword>
<dbReference type="RefSeq" id="WP_344595385.1">
    <property type="nucleotide sequence ID" value="NZ_BAAARW010000030.1"/>
</dbReference>
<gene>
    <name evidence="1" type="ORF">GCM10010191_73500</name>
</gene>
<dbReference type="Pfam" id="PF09837">
    <property type="entry name" value="DUF2064"/>
    <property type="match status" value="1"/>
</dbReference>
<dbReference type="InterPro" id="IPR029044">
    <property type="entry name" value="Nucleotide-diphossugar_trans"/>
</dbReference>
<dbReference type="PANTHER" id="PTHR36529:SF1">
    <property type="entry name" value="GLYCOSYLTRANSFERASE"/>
    <property type="match status" value="1"/>
</dbReference>
<dbReference type="PANTHER" id="PTHR36529">
    <property type="entry name" value="SLL1095 PROTEIN"/>
    <property type="match status" value="1"/>
</dbReference>
<sequence>MAKAPVRGRVKTRLCPPCTSGEAAALAEAMLADTLAAVAATPSAWARLVLDGDPGPWLPDGIGVVPQRGRGLDERLEAAFADAGAPALVIAGDTPQVTPALLRMALAALDGPGADAVLGPAPDGGYWALGLRRPVAGVFAGVPMSRPTTLRDQRSRLRALGLSVTELPPLRDVDTMADAREVAAECVPGSRFPAVLARVERAVARRASRASRVGRA</sequence>
<dbReference type="Gene3D" id="3.90.550.10">
    <property type="entry name" value="Spore Coat Polysaccharide Biosynthesis Protein SpsA, Chain A"/>
    <property type="match status" value="1"/>
</dbReference>
<dbReference type="SUPFAM" id="SSF53448">
    <property type="entry name" value="Nucleotide-diphospho-sugar transferases"/>
    <property type="match status" value="1"/>
</dbReference>
<dbReference type="Proteomes" id="UP001501231">
    <property type="component" value="Unassembled WGS sequence"/>
</dbReference>
<protein>
    <submittedName>
        <fullName evidence="1">DUF2064 domain-containing protein</fullName>
    </submittedName>
</protein>
<comment type="caution">
    <text evidence="1">The sequence shown here is derived from an EMBL/GenBank/DDBJ whole genome shotgun (WGS) entry which is preliminary data.</text>
</comment>
<dbReference type="InterPro" id="IPR018641">
    <property type="entry name" value="Trfase_1_rSAM/seldom-assoc"/>
</dbReference>
<organism evidence="1 2">
    <name type="scientific">Actinomadura vinacea</name>
    <dbReference type="NCBI Taxonomy" id="115336"/>
    <lineage>
        <taxon>Bacteria</taxon>
        <taxon>Bacillati</taxon>
        <taxon>Actinomycetota</taxon>
        <taxon>Actinomycetes</taxon>
        <taxon>Streptosporangiales</taxon>
        <taxon>Thermomonosporaceae</taxon>
        <taxon>Actinomadura</taxon>
    </lineage>
</organism>
<name>A0ABP5X9B6_9ACTN</name>
<proteinExistence type="predicted"/>